<keyword evidence="3" id="KW-1185">Reference proteome</keyword>
<organism evidence="2 3">
    <name type="scientific">Georgenia deserti</name>
    <dbReference type="NCBI Taxonomy" id="2093781"/>
    <lineage>
        <taxon>Bacteria</taxon>
        <taxon>Bacillati</taxon>
        <taxon>Actinomycetota</taxon>
        <taxon>Actinomycetes</taxon>
        <taxon>Micrococcales</taxon>
        <taxon>Bogoriellaceae</taxon>
        <taxon>Georgenia</taxon>
    </lineage>
</organism>
<protein>
    <submittedName>
        <fullName evidence="2">Uncharacterized protein</fullName>
    </submittedName>
</protein>
<reference evidence="3" key="1">
    <citation type="journal article" date="2019" name="Int. J. Syst. Evol. Microbiol.">
        <title>The Global Catalogue of Microorganisms (GCM) 10K type strain sequencing project: providing services to taxonomists for standard genome sequencing and annotation.</title>
        <authorList>
            <consortium name="The Broad Institute Genomics Platform"/>
            <consortium name="The Broad Institute Genome Sequencing Center for Infectious Disease"/>
            <person name="Wu L."/>
            <person name="Ma J."/>
        </authorList>
    </citation>
    <scope>NUCLEOTIDE SEQUENCE [LARGE SCALE GENOMIC DNA]</scope>
    <source>
        <strain evidence="3">JCM 17130</strain>
    </source>
</reference>
<name>A0ABW4L0V3_9MICO</name>
<proteinExistence type="predicted"/>
<dbReference type="RefSeq" id="WP_388002303.1">
    <property type="nucleotide sequence ID" value="NZ_JBHUEE010000001.1"/>
</dbReference>
<feature type="region of interest" description="Disordered" evidence="1">
    <location>
        <begin position="79"/>
        <end position="116"/>
    </location>
</feature>
<dbReference type="EMBL" id="JBHUEE010000001">
    <property type="protein sequence ID" value="MFD1716885.1"/>
    <property type="molecule type" value="Genomic_DNA"/>
</dbReference>
<gene>
    <name evidence="2" type="ORF">ACFSE6_03500</name>
</gene>
<sequence length="116" mass="13086">MPDPDRRYAENPMMRLLDAYVLDVIGVLDERTQAGFTALADRFAATFGTDRGTWQQVVEQAMDISPADTEAVRRHWDRHRARARAAGRAPDPVGFAQRLNDVTYGEQARGAREPRT</sequence>
<evidence type="ECO:0000313" key="3">
    <source>
        <dbReference type="Proteomes" id="UP001597277"/>
    </source>
</evidence>
<accession>A0ABW4L0V3</accession>
<evidence type="ECO:0000256" key="1">
    <source>
        <dbReference type="SAM" id="MobiDB-lite"/>
    </source>
</evidence>
<comment type="caution">
    <text evidence="2">The sequence shown here is derived from an EMBL/GenBank/DDBJ whole genome shotgun (WGS) entry which is preliminary data.</text>
</comment>
<dbReference type="Proteomes" id="UP001597277">
    <property type="component" value="Unassembled WGS sequence"/>
</dbReference>
<evidence type="ECO:0000313" key="2">
    <source>
        <dbReference type="EMBL" id="MFD1716885.1"/>
    </source>
</evidence>